<organism evidence="1 2">
    <name type="scientific">uncultured phage_MedDCM-OCT-S28-C10</name>
    <dbReference type="NCBI Taxonomy" id="2741077"/>
    <lineage>
        <taxon>Viruses</taxon>
        <taxon>Duplodnaviria</taxon>
        <taxon>Heunggongvirae</taxon>
        <taxon>Uroviricota</taxon>
        <taxon>Caudoviricetes</taxon>
        <taxon>Autographivirales</taxon>
        <taxon>Votkovvirus</taxon>
        <taxon>Votkovvirus S28C10</taxon>
    </lineage>
</organism>
<dbReference type="KEGG" id="vg:55412588"/>
<keyword evidence="2" id="KW-1185">Reference proteome</keyword>
<reference evidence="1 2" key="1">
    <citation type="journal article" date="2013" name="PLoS Genet.">
        <title>Expanding the Marine Virosphere Using Metagenomics.</title>
        <authorList>
            <person name="Mizuno C.M."/>
            <person name="Rodriguez-Valera F."/>
            <person name="Kimes N.E."/>
            <person name="Ghai R."/>
        </authorList>
    </citation>
    <scope>NUCLEOTIDE SEQUENCE [LARGE SCALE GENOMIC DNA]</scope>
    <source>
        <strain evidence="1">UvMED-CGR-C62A-MedDCM-OCT-S28-C10</strain>
    </source>
</reference>
<dbReference type="RefSeq" id="YP_009778108.1">
    <property type="nucleotide sequence ID" value="NC_047711.1"/>
</dbReference>
<proteinExistence type="predicted"/>
<dbReference type="GeneID" id="55412588"/>
<protein>
    <submittedName>
        <fullName evidence="1">Protein transporter sec31</fullName>
    </submittedName>
</protein>
<evidence type="ECO:0000313" key="1">
    <source>
        <dbReference type="EMBL" id="BAQ94050.1"/>
    </source>
</evidence>
<evidence type="ECO:0000313" key="2">
    <source>
        <dbReference type="Proteomes" id="UP000505345"/>
    </source>
</evidence>
<sequence length="1181" mass="132623">MADLFDLDELNEQKDKRKYVLPKQNELVENIGWEDPSILDYGQDIFMSGLQGPVDAIENFDDYMQSIAPIGYVQFTDAEGNFDLDYIAPSKVTDEMLRHKMLPTIHDPKTAAGHFSKGVTQFLSGMYLPTKFLKGAGLGGTMVKDAARGMTSGAVSDFFVFDPNEGNLSNMLVEQDIPLLNNAVSRYLAIDGDDTATEARLKMVLEGVFIGGPLEVFMGIRAVRKAKYEKNFEKKQKIYDEHSKAMDDVKRSKKTRRVKKILVEDDPAINTNEAIKDFKITKNTTEADIENLFEKIFNKKGFRDVKSLMATIKSVSQLFTPEEAAFLKGNKTLENKYAKWMGERLGEDVETVLKTIEADGDAAELSIFKLIAGKKVMQILGKQLDELSVNHTKKYDIQKKKRGTDAHKKSSEQILALRGLLKHMTLNTKRIITGAARTTQAGNIKVARGKKQPILDMKKMNDIIESLDGDADAIAREIAGADLEDAVIDIATETHKNKYIKAFQSLYINSLLSSHWTQSVNLISNAVEATLKPATQMIGGAMMRDGAVILNGFARYRGMIHNATGMWAGIWKALKNGDAVLDKKLRTQDYLDLDANGNAISPISAEGLDLSGTKGMLADWIGHFAQFPSRLLIGGDEFFKQLNYRGKVYANAIENVGKRNIDLTSKEGKEQLQKILDDAFDSNGKANTSGDSNYRALYEDALEYSREATFQKELKGNENFIFLGGSKDWGSTFEQFAGDHPSLRFVVPFIRTPTNLWRNFETHIPWLGTKSKVMKALYESGPAGKADVLGRQALGTSVVLIGWDYATSYETVIPKGEDGKPVDLPKMTGRGPRDSKTRQLWRAAGWAPYSILVNDGTTEKPKWRYKQYNRMDPRFYAFGIISDIAEFSKMEPEAFDGGVADDIVNLAAGVLSSIMINIGDKSYTKGIGDTIEMMSDPTPNRTSLYFGKMASNFAPYGALRRTFETEQKDFRGFADRVIDGFSYGLSDLETKRDIFGEKIMKDKTTIYLTPSHISKIIQGPALIGRLKEVDSEMNDSWVYTLQALSVKGKLTLSPPQQIIKGGMVDLAEFKNEKGQTAFDRWHEIMSEMGLKDKLRRKVNSGRFQRSTVGNRDYQGRAEMLIEKEYNRIKDKAYRQLEKEFPELKDVKRDIRKEKRYFKKGSGDEERTNPGRKNVIDKLIVY</sequence>
<name>A0A6S4PAC4_9CAUD</name>
<accession>A0A6S4PAC4</accession>
<dbReference type="EMBL" id="AP013540">
    <property type="protein sequence ID" value="BAQ94050.1"/>
    <property type="molecule type" value="Genomic_DNA"/>
</dbReference>
<dbReference type="Proteomes" id="UP000505345">
    <property type="component" value="Segment"/>
</dbReference>